<gene>
    <name evidence="1" type="ORF">BpHYR1_018746</name>
</gene>
<keyword evidence="2" id="KW-1185">Reference proteome</keyword>
<protein>
    <submittedName>
        <fullName evidence="1">Uncharacterized protein</fullName>
    </submittedName>
</protein>
<dbReference type="AlphaFoldDB" id="A0A3M7QQ03"/>
<accession>A0A3M7QQ03</accession>
<reference evidence="1 2" key="1">
    <citation type="journal article" date="2018" name="Sci. Rep.">
        <title>Genomic signatures of local adaptation to the degree of environmental predictability in rotifers.</title>
        <authorList>
            <person name="Franch-Gras L."/>
            <person name="Hahn C."/>
            <person name="Garcia-Roger E.M."/>
            <person name="Carmona M.J."/>
            <person name="Serra M."/>
            <person name="Gomez A."/>
        </authorList>
    </citation>
    <scope>NUCLEOTIDE SEQUENCE [LARGE SCALE GENOMIC DNA]</scope>
    <source>
        <strain evidence="1">HYR1</strain>
    </source>
</reference>
<sequence>MTEGFDEIESDTDSLKDLRKSLGVPIVHSRPIILKSFSLDSKNYISRLDENDLYQSNLSFAGKNLIDVLKSQNFILESQLKDSIEKIKKLDIQIGLKNEMEQELRSDIEKQSIQSDQFSNNLMR</sequence>
<comment type="caution">
    <text evidence="1">The sequence shown here is derived from an EMBL/GenBank/DDBJ whole genome shotgun (WGS) entry which is preliminary data.</text>
</comment>
<evidence type="ECO:0000313" key="1">
    <source>
        <dbReference type="EMBL" id="RNA13038.1"/>
    </source>
</evidence>
<evidence type="ECO:0000313" key="2">
    <source>
        <dbReference type="Proteomes" id="UP000276133"/>
    </source>
</evidence>
<name>A0A3M7QQ03_BRAPC</name>
<organism evidence="1 2">
    <name type="scientific">Brachionus plicatilis</name>
    <name type="common">Marine rotifer</name>
    <name type="synonym">Brachionus muelleri</name>
    <dbReference type="NCBI Taxonomy" id="10195"/>
    <lineage>
        <taxon>Eukaryota</taxon>
        <taxon>Metazoa</taxon>
        <taxon>Spiralia</taxon>
        <taxon>Gnathifera</taxon>
        <taxon>Rotifera</taxon>
        <taxon>Eurotatoria</taxon>
        <taxon>Monogononta</taxon>
        <taxon>Pseudotrocha</taxon>
        <taxon>Ploima</taxon>
        <taxon>Brachionidae</taxon>
        <taxon>Brachionus</taxon>
    </lineage>
</organism>
<proteinExistence type="predicted"/>
<dbReference type="EMBL" id="REGN01005524">
    <property type="protein sequence ID" value="RNA13038.1"/>
    <property type="molecule type" value="Genomic_DNA"/>
</dbReference>
<dbReference type="Proteomes" id="UP000276133">
    <property type="component" value="Unassembled WGS sequence"/>
</dbReference>